<keyword evidence="2" id="KW-0732">Signal</keyword>
<feature type="compositionally biased region" description="Low complexity" evidence="1">
    <location>
        <begin position="69"/>
        <end position="108"/>
    </location>
</feature>
<reference evidence="3 4" key="1">
    <citation type="submission" date="2019-12" db="EMBL/GenBank/DDBJ databases">
        <title>Genomic-based taxomic classification of the family Erythrobacteraceae.</title>
        <authorList>
            <person name="Xu L."/>
        </authorList>
    </citation>
    <scope>NUCLEOTIDE SEQUENCE [LARGE SCALE GENOMIC DNA]</scope>
    <source>
        <strain evidence="3 4">S36</strain>
    </source>
</reference>
<dbReference type="Proteomes" id="UP000469430">
    <property type="component" value="Unassembled WGS sequence"/>
</dbReference>
<evidence type="ECO:0000313" key="3">
    <source>
        <dbReference type="EMBL" id="MXO98034.1"/>
    </source>
</evidence>
<evidence type="ECO:0000256" key="1">
    <source>
        <dbReference type="SAM" id="MobiDB-lite"/>
    </source>
</evidence>
<protein>
    <recommendedName>
        <fullName evidence="5">Argininosuccinate lyase</fullName>
    </recommendedName>
</protein>
<accession>A0A6I4TQ79</accession>
<dbReference type="OrthoDB" id="7511418at2"/>
<evidence type="ECO:0000313" key="4">
    <source>
        <dbReference type="Proteomes" id="UP000469430"/>
    </source>
</evidence>
<evidence type="ECO:0008006" key="5">
    <source>
        <dbReference type="Google" id="ProtNLM"/>
    </source>
</evidence>
<feature type="chain" id="PRO_5026312283" description="Argininosuccinate lyase" evidence="2">
    <location>
        <begin position="25"/>
        <end position="108"/>
    </location>
</feature>
<evidence type="ECO:0000256" key="2">
    <source>
        <dbReference type="SAM" id="SignalP"/>
    </source>
</evidence>
<comment type="caution">
    <text evidence="3">The sequence shown here is derived from an EMBL/GenBank/DDBJ whole genome shotgun (WGS) entry which is preliminary data.</text>
</comment>
<sequence length="108" mass="10755">MNRRLSVAVPALLLVLAACDSKEAATGEAVQSEEVLPGTINDEMIPLDELTSQPPIQDPSLIPPSEGGPTPRAIPTAAATPGADPAAEATPAAEPSAAVTPPAAPATE</sequence>
<organism evidence="3 4">
    <name type="scientific">Croceibacterium xixiisoli</name>
    <dbReference type="NCBI Taxonomy" id="1476466"/>
    <lineage>
        <taxon>Bacteria</taxon>
        <taxon>Pseudomonadati</taxon>
        <taxon>Pseudomonadota</taxon>
        <taxon>Alphaproteobacteria</taxon>
        <taxon>Sphingomonadales</taxon>
        <taxon>Erythrobacteraceae</taxon>
        <taxon>Croceibacterium</taxon>
    </lineage>
</organism>
<keyword evidence="4" id="KW-1185">Reference proteome</keyword>
<dbReference type="RefSeq" id="WP_161389709.1">
    <property type="nucleotide sequence ID" value="NZ_JBHSCP010000001.1"/>
</dbReference>
<name>A0A6I4TQ79_9SPHN</name>
<dbReference type="EMBL" id="WTYJ01000001">
    <property type="protein sequence ID" value="MXO98034.1"/>
    <property type="molecule type" value="Genomic_DNA"/>
</dbReference>
<dbReference type="AlphaFoldDB" id="A0A6I4TQ79"/>
<feature type="signal peptide" evidence="2">
    <location>
        <begin position="1"/>
        <end position="24"/>
    </location>
</feature>
<proteinExistence type="predicted"/>
<dbReference type="PROSITE" id="PS51257">
    <property type="entry name" value="PROKAR_LIPOPROTEIN"/>
    <property type="match status" value="1"/>
</dbReference>
<gene>
    <name evidence="3" type="ORF">GRI97_03405</name>
</gene>
<feature type="region of interest" description="Disordered" evidence="1">
    <location>
        <begin position="47"/>
        <end position="108"/>
    </location>
</feature>